<gene>
    <name evidence="8" type="ORF">SYNPS1DRAFT_21925</name>
</gene>
<dbReference type="InterPro" id="IPR050853">
    <property type="entry name" value="WD_repeat_DNA-damage-binding"/>
</dbReference>
<dbReference type="GO" id="GO:2000001">
    <property type="term" value="P:regulation of DNA damage checkpoint"/>
    <property type="evidence" value="ECO:0007669"/>
    <property type="project" value="TreeGrafter"/>
</dbReference>
<dbReference type="GO" id="GO:0003677">
    <property type="term" value="F:DNA binding"/>
    <property type="evidence" value="ECO:0007669"/>
    <property type="project" value="UniProtKB-UniRule"/>
</dbReference>
<feature type="repeat" description="WD" evidence="5">
    <location>
        <begin position="343"/>
        <end position="376"/>
    </location>
</feature>
<keyword evidence="4" id="KW-0677">Repeat</keyword>
<comment type="similarity">
    <text evidence="1 6">Belongs to the WD repeat DDB2/WDR76 family.</text>
</comment>
<dbReference type="InterPro" id="IPR036322">
    <property type="entry name" value="WD40_repeat_dom_sf"/>
</dbReference>
<dbReference type="InterPro" id="IPR001680">
    <property type="entry name" value="WD40_rpt"/>
</dbReference>
<dbReference type="AlphaFoldDB" id="A0A4P9Z1R1"/>
<dbReference type="PANTHER" id="PTHR14773">
    <property type="entry name" value="WD REPEAT-CONTAINING PROTEIN 76"/>
    <property type="match status" value="1"/>
</dbReference>
<feature type="repeat" description="WD" evidence="5">
    <location>
        <begin position="213"/>
        <end position="254"/>
    </location>
</feature>
<evidence type="ECO:0000313" key="8">
    <source>
        <dbReference type="EMBL" id="RKP26278.1"/>
    </source>
</evidence>
<evidence type="ECO:0000256" key="3">
    <source>
        <dbReference type="ARBA" id="ARBA00022574"/>
    </source>
</evidence>
<dbReference type="GO" id="GO:0006974">
    <property type="term" value="P:DNA damage response"/>
    <property type="evidence" value="ECO:0007669"/>
    <property type="project" value="UniProtKB-KW"/>
</dbReference>
<dbReference type="Gene3D" id="2.130.10.10">
    <property type="entry name" value="YVTN repeat-like/Quinoprotein amine dehydrogenase"/>
    <property type="match status" value="1"/>
</dbReference>
<dbReference type="Proteomes" id="UP000278143">
    <property type="component" value="Unassembled WGS sequence"/>
</dbReference>
<evidence type="ECO:0000256" key="6">
    <source>
        <dbReference type="RuleBase" id="RU365004"/>
    </source>
</evidence>
<proteinExistence type="inferred from homology"/>
<comment type="function">
    <text evidence="6">DNA-binding protein that binds to both single- and double-stranded DNA. Binds preferentially to UV-damaged DNA. May be involved in DNA-metabolic processes.</text>
</comment>
<keyword evidence="9" id="KW-1185">Reference proteome</keyword>
<evidence type="ECO:0000313" key="9">
    <source>
        <dbReference type="Proteomes" id="UP000278143"/>
    </source>
</evidence>
<dbReference type="SUPFAM" id="SSF50978">
    <property type="entry name" value="WD40 repeat-like"/>
    <property type="match status" value="1"/>
</dbReference>
<evidence type="ECO:0000256" key="2">
    <source>
        <dbReference type="ARBA" id="ARBA00021132"/>
    </source>
</evidence>
<dbReference type="PROSITE" id="PS50082">
    <property type="entry name" value="WD_REPEATS_2"/>
    <property type="match status" value="3"/>
</dbReference>
<accession>A0A4P9Z1R1</accession>
<dbReference type="PROSITE" id="PS50294">
    <property type="entry name" value="WD_REPEATS_REGION"/>
    <property type="match status" value="1"/>
</dbReference>
<sequence length="477" mass="52356">MAANAGLSEYELARLENIRRNQEVLASLNLPALATPPPSSAEKRKAGTVRRPSTVKKKRDTKEREPVRQSARLRGKPPTLTKSMLALASPSTAEVKPQVQLRKRIEDDIDLALAADVAGLGPQGKVDEETARDVAEVRETFSKLRILHEEDGTVKVTPERIYCTAFHPSQQLLVAAGDKAGTLGFWDATRSPADDSDVASEEREDKPDPVYTYTAHTGTLASMKYTPDGGRLFTSGYDGAIRYLDMTAQKFMEAYYYEFTADSDDPRELLIGSLDIDPTHSDVGRGTSLYPLLEKKIGCVSVNPHSARTHYIATSSLDRTLRIWDARKMATAADPTQLEPVTEFAHGKSVTAAYWSPDGQRLVSSSYDDTLRVFDIGDTAAPSLASPIKIRHNCQTGRWVTMLRAGWIRHEPTHPTFLIGNMRRSVDLFSAMTGELIWTLTAPDMLTAVPAVAAAHPLRHAIVGGTASGRMLIWSIA</sequence>
<reference evidence="9" key="1">
    <citation type="journal article" date="2018" name="Nat. Microbiol.">
        <title>Leveraging single-cell genomics to expand the fungal tree of life.</title>
        <authorList>
            <person name="Ahrendt S.R."/>
            <person name="Quandt C.A."/>
            <person name="Ciobanu D."/>
            <person name="Clum A."/>
            <person name="Salamov A."/>
            <person name="Andreopoulos B."/>
            <person name="Cheng J.F."/>
            <person name="Woyke T."/>
            <person name="Pelin A."/>
            <person name="Henrissat B."/>
            <person name="Reynolds N.K."/>
            <person name="Benny G.L."/>
            <person name="Smith M.E."/>
            <person name="James T.Y."/>
            <person name="Grigoriev I.V."/>
        </authorList>
    </citation>
    <scope>NUCLEOTIDE SEQUENCE [LARGE SCALE GENOMIC DNA]</scope>
    <source>
        <strain evidence="9">Benny S71-1</strain>
    </source>
</reference>
<feature type="region of interest" description="Disordered" evidence="7">
    <location>
        <begin position="27"/>
        <end position="81"/>
    </location>
</feature>
<feature type="repeat" description="WD" evidence="5">
    <location>
        <begin position="311"/>
        <end position="334"/>
    </location>
</feature>
<protein>
    <recommendedName>
        <fullName evidence="2 6">DNA damage-binding protein CMR1</fullName>
    </recommendedName>
</protein>
<organism evidence="8 9">
    <name type="scientific">Syncephalis pseudoplumigaleata</name>
    <dbReference type="NCBI Taxonomy" id="1712513"/>
    <lineage>
        <taxon>Eukaryota</taxon>
        <taxon>Fungi</taxon>
        <taxon>Fungi incertae sedis</taxon>
        <taxon>Zoopagomycota</taxon>
        <taxon>Zoopagomycotina</taxon>
        <taxon>Zoopagomycetes</taxon>
        <taxon>Zoopagales</taxon>
        <taxon>Piptocephalidaceae</taxon>
        <taxon>Syncephalis</taxon>
    </lineage>
</organism>
<evidence type="ECO:0000256" key="5">
    <source>
        <dbReference type="PROSITE-ProRule" id="PRU00221"/>
    </source>
</evidence>
<dbReference type="InterPro" id="IPR015943">
    <property type="entry name" value="WD40/YVTN_repeat-like_dom_sf"/>
</dbReference>
<dbReference type="EMBL" id="KZ989466">
    <property type="protein sequence ID" value="RKP26278.1"/>
    <property type="molecule type" value="Genomic_DNA"/>
</dbReference>
<evidence type="ECO:0000256" key="4">
    <source>
        <dbReference type="ARBA" id="ARBA00022737"/>
    </source>
</evidence>
<dbReference type="OrthoDB" id="9890280at2759"/>
<name>A0A4P9Z1R1_9FUNG</name>
<keyword evidence="3 5" id="KW-0853">WD repeat</keyword>
<evidence type="ECO:0000256" key="1">
    <source>
        <dbReference type="ARBA" id="ARBA00005434"/>
    </source>
</evidence>
<keyword evidence="6" id="KW-0227">DNA damage</keyword>
<dbReference type="PANTHER" id="PTHR14773:SF0">
    <property type="entry name" value="WD REPEAT-CONTAINING PROTEIN 76"/>
    <property type="match status" value="1"/>
</dbReference>
<keyword evidence="6" id="KW-0238">DNA-binding</keyword>
<evidence type="ECO:0000256" key="7">
    <source>
        <dbReference type="SAM" id="MobiDB-lite"/>
    </source>
</evidence>
<dbReference type="Pfam" id="PF00400">
    <property type="entry name" value="WD40"/>
    <property type="match status" value="3"/>
</dbReference>
<dbReference type="SMART" id="SM00320">
    <property type="entry name" value="WD40"/>
    <property type="match status" value="5"/>
</dbReference>
<dbReference type="GO" id="GO:0005634">
    <property type="term" value="C:nucleus"/>
    <property type="evidence" value="ECO:0007669"/>
    <property type="project" value="TreeGrafter"/>
</dbReference>